<dbReference type="GO" id="GO:0003700">
    <property type="term" value="F:DNA-binding transcription factor activity"/>
    <property type="evidence" value="ECO:0007669"/>
    <property type="project" value="InterPro"/>
</dbReference>
<keyword evidence="11" id="KW-1185">Reference proteome</keyword>
<dbReference type="Gene3D" id="1.10.10.10">
    <property type="entry name" value="Winged helix-like DNA-binding domain superfamily/Winged helix DNA-binding domain"/>
    <property type="match status" value="1"/>
</dbReference>
<dbReference type="OrthoDB" id="9806864at2"/>
<dbReference type="STRING" id="200904.GCA_900168775_00136"/>
<evidence type="ECO:0000259" key="9">
    <source>
        <dbReference type="PROSITE" id="PS50995"/>
    </source>
</evidence>
<evidence type="ECO:0000256" key="2">
    <source>
        <dbReference type="ARBA" id="ARBA00022490"/>
    </source>
</evidence>
<sequence length="149" mass="17191">MTDQMIKLEDQICFALYATTREMTKRYRPLLEELNITYPQYLVLLVLWEQDGITVKELGSRLYLDSGTLTPMLKRMADNDLIERKRSAEDERKVVVTLTETGKKAKEDAACIPARLLENVDAEPAEVEKLKDTLMKMLKSLHELNEKGE</sequence>
<comment type="subcellular location">
    <subcellularLocation>
        <location evidence="1">Cytoplasm</location>
    </subcellularLocation>
</comment>
<comment type="caution">
    <text evidence="10">The sequence shown here is derived from an EMBL/GenBank/DDBJ whole genome shotgun (WGS) entry which is preliminary data.</text>
</comment>
<evidence type="ECO:0000256" key="6">
    <source>
        <dbReference type="ARBA" id="ARBA00046337"/>
    </source>
</evidence>
<dbReference type="SMART" id="SM00347">
    <property type="entry name" value="HTH_MARR"/>
    <property type="match status" value="1"/>
</dbReference>
<dbReference type="FunFam" id="1.10.10.10:FF:000163">
    <property type="entry name" value="MarR family transcriptional regulator"/>
    <property type="match status" value="1"/>
</dbReference>
<dbReference type="PANTHER" id="PTHR42756">
    <property type="entry name" value="TRANSCRIPTIONAL REGULATOR, MARR"/>
    <property type="match status" value="1"/>
</dbReference>
<protein>
    <recommendedName>
        <fullName evidence="7">HTH-type transcriptional regulator SarZ</fullName>
    </recommendedName>
    <alternativeName>
        <fullName evidence="8">Staphylococcal accessory regulator Z</fullName>
    </alternativeName>
</protein>
<dbReference type="GO" id="GO:0005737">
    <property type="term" value="C:cytoplasm"/>
    <property type="evidence" value="ECO:0007669"/>
    <property type="project" value="UniProtKB-SubCell"/>
</dbReference>
<dbReference type="Proteomes" id="UP000252254">
    <property type="component" value="Unassembled WGS sequence"/>
</dbReference>
<evidence type="ECO:0000256" key="4">
    <source>
        <dbReference type="ARBA" id="ARBA00023125"/>
    </source>
</evidence>
<feature type="domain" description="HTH marR-type" evidence="9">
    <location>
        <begin position="9"/>
        <end position="139"/>
    </location>
</feature>
<keyword evidence="4" id="KW-0238">DNA-binding</keyword>
<dbReference type="EMBL" id="QNRI01000003">
    <property type="protein sequence ID" value="RBO99866.1"/>
    <property type="molecule type" value="Genomic_DNA"/>
</dbReference>
<reference evidence="10 11" key="1">
    <citation type="submission" date="2018-06" db="EMBL/GenBank/DDBJ databases">
        <title>Genomic Encyclopedia of Type Strains, Phase IV (KMG-IV): sequencing the most valuable type-strain genomes for metagenomic binning, comparative biology and taxonomic classification.</title>
        <authorList>
            <person name="Goeker M."/>
        </authorList>
    </citation>
    <scope>NUCLEOTIDE SEQUENCE [LARGE SCALE GENOMIC DNA]</scope>
    <source>
        <strain evidence="10 11">DSM 15140</strain>
    </source>
</reference>
<evidence type="ECO:0000256" key="3">
    <source>
        <dbReference type="ARBA" id="ARBA00023015"/>
    </source>
</evidence>
<evidence type="ECO:0000256" key="1">
    <source>
        <dbReference type="ARBA" id="ARBA00004496"/>
    </source>
</evidence>
<dbReference type="RefSeq" id="WP_113868030.1">
    <property type="nucleotide sequence ID" value="NZ_BAABQN010000004.1"/>
</dbReference>
<dbReference type="AlphaFoldDB" id="A0A366EBW7"/>
<evidence type="ECO:0000313" key="11">
    <source>
        <dbReference type="Proteomes" id="UP000252254"/>
    </source>
</evidence>
<organism evidence="10 11">
    <name type="scientific">Paraliobacillus ryukyuensis</name>
    <dbReference type="NCBI Taxonomy" id="200904"/>
    <lineage>
        <taxon>Bacteria</taxon>
        <taxon>Bacillati</taxon>
        <taxon>Bacillota</taxon>
        <taxon>Bacilli</taxon>
        <taxon>Bacillales</taxon>
        <taxon>Bacillaceae</taxon>
        <taxon>Paraliobacillus</taxon>
    </lineage>
</organism>
<accession>A0A366EBW7</accession>
<dbReference type="Pfam" id="PF22381">
    <property type="entry name" value="Staph_reg_Sar_Rot"/>
    <property type="match status" value="1"/>
</dbReference>
<keyword evidence="3" id="KW-0805">Transcription regulation</keyword>
<proteinExistence type="inferred from homology"/>
<evidence type="ECO:0000256" key="8">
    <source>
        <dbReference type="ARBA" id="ARBA00047207"/>
    </source>
</evidence>
<dbReference type="InterPro" id="IPR055166">
    <property type="entry name" value="Transc_reg_Sar_Rot_HTH"/>
</dbReference>
<comment type="similarity">
    <text evidence="6">Belongs to the SarZ family.</text>
</comment>
<evidence type="ECO:0000313" key="10">
    <source>
        <dbReference type="EMBL" id="RBO99866.1"/>
    </source>
</evidence>
<keyword evidence="2" id="KW-0963">Cytoplasm</keyword>
<evidence type="ECO:0000256" key="5">
    <source>
        <dbReference type="ARBA" id="ARBA00023163"/>
    </source>
</evidence>
<keyword evidence="5" id="KW-0804">Transcription</keyword>
<dbReference type="PANTHER" id="PTHR42756:SF1">
    <property type="entry name" value="TRANSCRIPTIONAL REPRESSOR OF EMRAB OPERON"/>
    <property type="match status" value="1"/>
</dbReference>
<dbReference type="InterPro" id="IPR000835">
    <property type="entry name" value="HTH_MarR-typ"/>
</dbReference>
<dbReference type="GO" id="GO:0003677">
    <property type="term" value="F:DNA binding"/>
    <property type="evidence" value="ECO:0007669"/>
    <property type="project" value="UniProtKB-KW"/>
</dbReference>
<dbReference type="SUPFAM" id="SSF46785">
    <property type="entry name" value="Winged helix' DNA-binding domain"/>
    <property type="match status" value="1"/>
</dbReference>
<dbReference type="InterPro" id="IPR036390">
    <property type="entry name" value="WH_DNA-bd_sf"/>
</dbReference>
<gene>
    <name evidence="10" type="ORF">DES48_103193</name>
</gene>
<dbReference type="PROSITE" id="PS50995">
    <property type="entry name" value="HTH_MARR_2"/>
    <property type="match status" value="1"/>
</dbReference>
<dbReference type="InterPro" id="IPR036388">
    <property type="entry name" value="WH-like_DNA-bd_sf"/>
</dbReference>
<evidence type="ECO:0000256" key="7">
    <source>
        <dbReference type="ARBA" id="ARBA00047188"/>
    </source>
</evidence>
<name>A0A366EBW7_9BACI</name>